<proteinExistence type="predicted"/>
<name>A0A0E9V8F8_ANGAN</name>
<reference evidence="1" key="2">
    <citation type="journal article" date="2015" name="Fish Shellfish Immunol.">
        <title>Early steps in the European eel (Anguilla anguilla)-Vibrio vulnificus interaction in the gills: Role of the RtxA13 toxin.</title>
        <authorList>
            <person name="Callol A."/>
            <person name="Pajuelo D."/>
            <person name="Ebbesson L."/>
            <person name="Teles M."/>
            <person name="MacKenzie S."/>
            <person name="Amaro C."/>
        </authorList>
    </citation>
    <scope>NUCLEOTIDE SEQUENCE</scope>
</reference>
<evidence type="ECO:0000313" key="1">
    <source>
        <dbReference type="EMBL" id="JAH74286.1"/>
    </source>
</evidence>
<reference evidence="1" key="1">
    <citation type="submission" date="2014-11" db="EMBL/GenBank/DDBJ databases">
        <authorList>
            <person name="Amaro Gonzalez C."/>
        </authorList>
    </citation>
    <scope>NUCLEOTIDE SEQUENCE</scope>
</reference>
<organism evidence="1">
    <name type="scientific">Anguilla anguilla</name>
    <name type="common">European freshwater eel</name>
    <name type="synonym">Muraena anguilla</name>
    <dbReference type="NCBI Taxonomy" id="7936"/>
    <lineage>
        <taxon>Eukaryota</taxon>
        <taxon>Metazoa</taxon>
        <taxon>Chordata</taxon>
        <taxon>Craniata</taxon>
        <taxon>Vertebrata</taxon>
        <taxon>Euteleostomi</taxon>
        <taxon>Actinopterygii</taxon>
        <taxon>Neopterygii</taxon>
        <taxon>Teleostei</taxon>
        <taxon>Anguilliformes</taxon>
        <taxon>Anguillidae</taxon>
        <taxon>Anguilla</taxon>
    </lineage>
</organism>
<sequence length="25" mass="2881">MFLVIKEFAGLGPSWTRVVNPWSVF</sequence>
<accession>A0A0E9V8F8</accession>
<dbReference type="AlphaFoldDB" id="A0A0E9V8F8"/>
<dbReference type="EMBL" id="GBXM01034291">
    <property type="protein sequence ID" value="JAH74286.1"/>
    <property type="molecule type" value="Transcribed_RNA"/>
</dbReference>
<protein>
    <submittedName>
        <fullName evidence="1">Uncharacterized protein</fullName>
    </submittedName>
</protein>